<reference evidence="7 8" key="1">
    <citation type="submission" date="2015-02" db="EMBL/GenBank/DDBJ databases">
        <authorList>
            <person name="Chooi Y.-H."/>
        </authorList>
    </citation>
    <scope>NUCLEOTIDE SEQUENCE [LARGE SCALE GENOMIC DNA]</scope>
    <source>
        <strain evidence="7">E3</strain>
    </source>
</reference>
<dbReference type="GO" id="GO:0005634">
    <property type="term" value="C:nucleus"/>
    <property type="evidence" value="ECO:0007669"/>
    <property type="project" value="UniProtKB-SubCell"/>
</dbReference>
<dbReference type="Proteomes" id="UP000039324">
    <property type="component" value="Unassembled WGS sequence"/>
</dbReference>
<dbReference type="PRINTS" id="PR00056">
    <property type="entry name" value="HSFDOMAIN"/>
</dbReference>
<dbReference type="PANTHER" id="PTHR10015:SF427">
    <property type="entry name" value="HEAT SHOCK FACTOR PROTEIN"/>
    <property type="match status" value="1"/>
</dbReference>
<dbReference type="GO" id="GO:0043565">
    <property type="term" value="F:sequence-specific DNA binding"/>
    <property type="evidence" value="ECO:0007669"/>
    <property type="project" value="InterPro"/>
</dbReference>
<evidence type="ECO:0000256" key="4">
    <source>
        <dbReference type="RuleBase" id="RU004020"/>
    </source>
</evidence>
<dbReference type="InterPro" id="IPR036390">
    <property type="entry name" value="WH_DNA-bd_sf"/>
</dbReference>
<dbReference type="PANTHER" id="PTHR10015">
    <property type="entry name" value="HEAT SHOCK TRANSCRIPTION FACTOR"/>
    <property type="match status" value="1"/>
</dbReference>
<dbReference type="AlphaFoldDB" id="A0A0G4IVC8"/>
<dbReference type="Gene3D" id="1.10.10.10">
    <property type="entry name" value="Winged helix-like DNA-binding domain superfamily/Winged helix DNA-binding domain"/>
    <property type="match status" value="1"/>
</dbReference>
<feature type="domain" description="HSF-type DNA-binding" evidence="6">
    <location>
        <begin position="71"/>
        <end position="165"/>
    </location>
</feature>
<feature type="region of interest" description="Disordered" evidence="5">
    <location>
        <begin position="324"/>
        <end position="350"/>
    </location>
</feature>
<dbReference type="OMA" id="LTNECAA"/>
<dbReference type="FunFam" id="1.10.10.10:FF:000334">
    <property type="entry name" value="Heat shock factor protein 2"/>
    <property type="match status" value="1"/>
</dbReference>
<comment type="similarity">
    <text evidence="4">Belongs to the HSF family.</text>
</comment>
<feature type="non-terminal residue" evidence="7">
    <location>
        <position position="1"/>
    </location>
</feature>
<evidence type="ECO:0000313" key="7">
    <source>
        <dbReference type="EMBL" id="CEO99283.1"/>
    </source>
</evidence>
<evidence type="ECO:0000259" key="6">
    <source>
        <dbReference type="SMART" id="SM00415"/>
    </source>
</evidence>
<dbReference type="SUPFAM" id="SSF46785">
    <property type="entry name" value="Winged helix' DNA-binding domain"/>
    <property type="match status" value="1"/>
</dbReference>
<dbReference type="EMBL" id="CDSF01000090">
    <property type="protein sequence ID" value="CEO99283.1"/>
    <property type="molecule type" value="Genomic_DNA"/>
</dbReference>
<dbReference type="GO" id="GO:0003700">
    <property type="term" value="F:DNA-binding transcription factor activity"/>
    <property type="evidence" value="ECO:0007669"/>
    <property type="project" value="InterPro"/>
</dbReference>
<evidence type="ECO:0000313" key="8">
    <source>
        <dbReference type="Proteomes" id="UP000039324"/>
    </source>
</evidence>
<accession>A0A0G4IVC8</accession>
<dbReference type="SMART" id="SM00415">
    <property type="entry name" value="HSF"/>
    <property type="match status" value="1"/>
</dbReference>
<dbReference type="Pfam" id="PF00447">
    <property type="entry name" value="HSF_DNA-bind"/>
    <property type="match status" value="1"/>
</dbReference>
<evidence type="ECO:0000256" key="5">
    <source>
        <dbReference type="SAM" id="MobiDB-lite"/>
    </source>
</evidence>
<keyword evidence="8" id="KW-1185">Reference proteome</keyword>
<dbReference type="STRING" id="37360.A0A0G4IVC8"/>
<evidence type="ECO:0000256" key="1">
    <source>
        <dbReference type="ARBA" id="ARBA00004123"/>
    </source>
</evidence>
<gene>
    <name evidence="7" type="ORF">PBRA_001189</name>
</gene>
<name>A0A0G4IVC8_PLABS</name>
<protein>
    <recommendedName>
        <fullName evidence="6">HSF-type DNA-binding domain-containing protein</fullName>
    </recommendedName>
</protein>
<dbReference type="InterPro" id="IPR036388">
    <property type="entry name" value="WH-like_DNA-bd_sf"/>
</dbReference>
<dbReference type="OrthoDB" id="60033at2759"/>
<evidence type="ECO:0000256" key="2">
    <source>
        <dbReference type="ARBA" id="ARBA00023125"/>
    </source>
</evidence>
<proteinExistence type="inferred from homology"/>
<keyword evidence="2" id="KW-0238">DNA-binding</keyword>
<comment type="subcellular location">
    <subcellularLocation>
        <location evidence="1">Nucleus</location>
    </subcellularLocation>
</comment>
<evidence type="ECO:0000256" key="3">
    <source>
        <dbReference type="ARBA" id="ARBA00023242"/>
    </source>
</evidence>
<sequence>LRGVRAPLPFVLYFGVGASEQRRVVSVRLPTGYCNTASHWEGYLVARANMGSRDDSSDDQHRQHQAGIAKPLPAFISKTWLMVSSGDHHDIISWNVVGDGFVVKREHDFAQFILPRYFKHKNFSSFVRQLNLYGFHKFAHDLNIEFKHHAFLRGREDLLPRIKRKHALPKSLAAPAGGNNQTMSRSKHIVDELQSQVDNLKTQYQQMWKVQQQMMLFLAAFLRDYSPTPSLPAPSSDVIPAKASIANVHAGKRRRIANIIVDGDADGHAVDPQTAQFVVSRLNEFSANGNQLSVEQKRMLVGRPGVQIQEQAIKGLAKMTTLQKQVAQPQAAPRTDPSPAQEAEPAITAGNSNSSAVAATKGFLVSPGSSQSIWGCPPLNLNASGDSLTFFPMMPASPPTQAHDDNVRDLLLGSSMTRAFTLSNPLDNLGEPFG</sequence>
<organism evidence="7 8">
    <name type="scientific">Plasmodiophora brassicae</name>
    <name type="common">Clubroot disease agent</name>
    <dbReference type="NCBI Taxonomy" id="37360"/>
    <lineage>
        <taxon>Eukaryota</taxon>
        <taxon>Sar</taxon>
        <taxon>Rhizaria</taxon>
        <taxon>Endomyxa</taxon>
        <taxon>Phytomyxea</taxon>
        <taxon>Plasmodiophorida</taxon>
        <taxon>Plasmodiophoridae</taxon>
        <taxon>Plasmodiophora</taxon>
    </lineage>
</organism>
<dbReference type="InterPro" id="IPR000232">
    <property type="entry name" value="HSF_DNA-bd"/>
</dbReference>
<keyword evidence="3" id="KW-0539">Nucleus</keyword>